<dbReference type="Proteomes" id="UP000237105">
    <property type="component" value="Unassembled WGS sequence"/>
</dbReference>
<gene>
    <name evidence="1" type="ORF">PanWU01x14_196520</name>
</gene>
<accession>A0A2P5BZL9</accession>
<proteinExistence type="predicted"/>
<protein>
    <submittedName>
        <fullName evidence="1">Uncharacterized protein</fullName>
    </submittedName>
</protein>
<dbReference type="AlphaFoldDB" id="A0A2P5BZL9"/>
<reference evidence="2" key="1">
    <citation type="submission" date="2016-06" db="EMBL/GenBank/DDBJ databases">
        <title>Parallel loss of symbiosis genes in relatives of nitrogen-fixing non-legume Parasponia.</title>
        <authorList>
            <person name="Van Velzen R."/>
            <person name="Holmer R."/>
            <person name="Bu F."/>
            <person name="Rutten L."/>
            <person name="Van Zeijl A."/>
            <person name="Liu W."/>
            <person name="Santuari L."/>
            <person name="Cao Q."/>
            <person name="Sharma T."/>
            <person name="Shen D."/>
            <person name="Roswanjaya Y."/>
            <person name="Wardhani T."/>
            <person name="Kalhor M.S."/>
            <person name="Jansen J."/>
            <person name="Van den Hoogen J."/>
            <person name="Gungor B."/>
            <person name="Hartog M."/>
            <person name="Hontelez J."/>
            <person name="Verver J."/>
            <person name="Yang W.-C."/>
            <person name="Schijlen E."/>
            <person name="Repin R."/>
            <person name="Schilthuizen M."/>
            <person name="Schranz E."/>
            <person name="Heidstra R."/>
            <person name="Miyata K."/>
            <person name="Fedorova E."/>
            <person name="Kohlen W."/>
            <person name="Bisseling T."/>
            <person name="Smit S."/>
            <person name="Geurts R."/>
        </authorList>
    </citation>
    <scope>NUCLEOTIDE SEQUENCE [LARGE SCALE GENOMIC DNA]</scope>
    <source>
        <strain evidence="2">cv. WU1-14</strain>
    </source>
</reference>
<name>A0A2P5BZL9_PARAD</name>
<dbReference type="EMBL" id="JXTB01000197">
    <property type="protein sequence ID" value="PON54262.1"/>
    <property type="molecule type" value="Genomic_DNA"/>
</dbReference>
<dbReference type="OrthoDB" id="10480906at2759"/>
<sequence>MRLCSRVGIDYRESRGSLDYGIEDQDRPHLDELKESIVDQWVIVEESAKKGGPKISSEKVVAIIREGNEVQDADRKWQSLKDVQAITHNWGKEVVVNLDKLITVSIQEHANNAMFMASGGSKAKVFGQAFSFQEFGFPMKVDSKALRRVTIEHIGSKRKLSVDDLKEIDESKQHRASHGEMGDMNSSIVSASLEIHGHRELRII</sequence>
<comment type="caution">
    <text evidence="1">The sequence shown here is derived from an EMBL/GenBank/DDBJ whole genome shotgun (WGS) entry which is preliminary data.</text>
</comment>
<evidence type="ECO:0000313" key="1">
    <source>
        <dbReference type="EMBL" id="PON54262.1"/>
    </source>
</evidence>
<keyword evidence="2" id="KW-1185">Reference proteome</keyword>
<organism evidence="1 2">
    <name type="scientific">Parasponia andersonii</name>
    <name type="common">Sponia andersonii</name>
    <dbReference type="NCBI Taxonomy" id="3476"/>
    <lineage>
        <taxon>Eukaryota</taxon>
        <taxon>Viridiplantae</taxon>
        <taxon>Streptophyta</taxon>
        <taxon>Embryophyta</taxon>
        <taxon>Tracheophyta</taxon>
        <taxon>Spermatophyta</taxon>
        <taxon>Magnoliopsida</taxon>
        <taxon>eudicotyledons</taxon>
        <taxon>Gunneridae</taxon>
        <taxon>Pentapetalae</taxon>
        <taxon>rosids</taxon>
        <taxon>fabids</taxon>
        <taxon>Rosales</taxon>
        <taxon>Cannabaceae</taxon>
        <taxon>Parasponia</taxon>
    </lineage>
</organism>
<evidence type="ECO:0000313" key="2">
    <source>
        <dbReference type="Proteomes" id="UP000237105"/>
    </source>
</evidence>